<dbReference type="UniPathway" id="UPA00079"/>
<dbReference type="KEGG" id="snan:I6N98_04660"/>
<feature type="transmembrane region" description="Helical" evidence="9">
    <location>
        <begin position="120"/>
        <end position="138"/>
    </location>
</feature>
<keyword evidence="8 9" id="KW-0472">Membrane</keyword>
<dbReference type="PANTHER" id="PTHR13929">
    <property type="entry name" value="1,4-DIHYDROXY-2-NAPHTHOATE OCTAPRENYLTRANSFERASE"/>
    <property type="match status" value="1"/>
</dbReference>
<reference evidence="10 11" key="1">
    <citation type="submission" date="2020-12" db="EMBL/GenBank/DDBJ databases">
        <authorList>
            <person name="Shan Y."/>
        </authorList>
    </citation>
    <scope>NUCLEOTIDE SEQUENCE [LARGE SCALE GENOMIC DNA]</scope>
    <source>
        <strain evidence="11">csc3.9</strain>
    </source>
</reference>
<feature type="transmembrane region" description="Helical" evidence="9">
    <location>
        <begin position="212"/>
        <end position="234"/>
    </location>
</feature>
<comment type="subcellular location">
    <subcellularLocation>
        <location evidence="1">Membrane</location>
        <topology evidence="1">Multi-pass membrane protein</topology>
    </subcellularLocation>
</comment>
<name>A0A7T4R2A6_9GAMM</name>
<dbReference type="GO" id="GO:0004659">
    <property type="term" value="F:prenyltransferase activity"/>
    <property type="evidence" value="ECO:0007669"/>
    <property type="project" value="InterPro"/>
</dbReference>
<sequence length="297" mass="31546">MDTLKTLLGTMRIPFLLLTPACVSVGVGTAHWQMGKVDWLTASLILLGAVSAHISVNVFNEYYDFKSGLDAKTERTPFSGGSGALPGNPQVARVASVLAWATLLITAAVGVYFISELGVGLLPIGLFGVFLVVSYTTWCAYNPLLCLLAPGLGFGVLMVMGTDFVLTGSYSLSSFAASLIPTFLVSNLLLLNQFPDVEADKSVGRRHFPITIGVEASSVLLGVIYLLAYLAIVLGVLLSLLPLYALIALLTAGFAWRSYRGARRYATDIPALLPAMKMNVLVNLLTPALLAVGLFIA</sequence>
<feature type="transmembrane region" description="Helical" evidence="9">
    <location>
        <begin position="39"/>
        <end position="59"/>
    </location>
</feature>
<accession>A0A7T4R2A6</accession>
<dbReference type="PANTHER" id="PTHR13929:SF0">
    <property type="entry name" value="UBIA PRENYLTRANSFERASE DOMAIN-CONTAINING PROTEIN 1"/>
    <property type="match status" value="1"/>
</dbReference>
<feature type="transmembrane region" description="Helical" evidence="9">
    <location>
        <begin position="240"/>
        <end position="259"/>
    </location>
</feature>
<organism evidence="10 11">
    <name type="scientific">Spongiibacter nanhainus</name>
    <dbReference type="NCBI Taxonomy" id="2794344"/>
    <lineage>
        <taxon>Bacteria</taxon>
        <taxon>Pseudomonadati</taxon>
        <taxon>Pseudomonadota</taxon>
        <taxon>Gammaproteobacteria</taxon>
        <taxon>Cellvibrionales</taxon>
        <taxon>Spongiibacteraceae</taxon>
        <taxon>Spongiibacter</taxon>
    </lineage>
</organism>
<comment type="pathway">
    <text evidence="2">Quinol/quinone metabolism; menaquinone biosynthesis.</text>
</comment>
<evidence type="ECO:0000256" key="1">
    <source>
        <dbReference type="ARBA" id="ARBA00004141"/>
    </source>
</evidence>
<keyword evidence="6 9" id="KW-0812">Transmembrane</keyword>
<evidence type="ECO:0000256" key="6">
    <source>
        <dbReference type="ARBA" id="ARBA00022692"/>
    </source>
</evidence>
<dbReference type="CDD" id="cd13962">
    <property type="entry name" value="PT_UbiA_UBIAD1"/>
    <property type="match status" value="1"/>
</dbReference>
<dbReference type="GO" id="GO:0016020">
    <property type="term" value="C:membrane"/>
    <property type="evidence" value="ECO:0007669"/>
    <property type="project" value="UniProtKB-SubCell"/>
</dbReference>
<keyword evidence="7 9" id="KW-1133">Transmembrane helix</keyword>
<keyword evidence="4" id="KW-1003">Cell membrane</keyword>
<proteinExistence type="predicted"/>
<keyword evidence="3" id="KW-0474">Menaquinone biosynthesis</keyword>
<evidence type="ECO:0000313" key="10">
    <source>
        <dbReference type="EMBL" id="QQD19151.1"/>
    </source>
</evidence>
<dbReference type="InterPro" id="IPR026046">
    <property type="entry name" value="UBIAD1"/>
</dbReference>
<dbReference type="Pfam" id="PF01040">
    <property type="entry name" value="UbiA"/>
    <property type="match status" value="1"/>
</dbReference>
<keyword evidence="11" id="KW-1185">Reference proteome</keyword>
<dbReference type="EMBL" id="CP066167">
    <property type="protein sequence ID" value="QQD19151.1"/>
    <property type="molecule type" value="Genomic_DNA"/>
</dbReference>
<dbReference type="Gene3D" id="1.10.357.140">
    <property type="entry name" value="UbiA prenyltransferase"/>
    <property type="match status" value="1"/>
</dbReference>
<gene>
    <name evidence="10" type="ORF">I6N98_04660</name>
</gene>
<dbReference type="AlphaFoldDB" id="A0A7T4R2A6"/>
<evidence type="ECO:0000256" key="3">
    <source>
        <dbReference type="ARBA" id="ARBA00022428"/>
    </source>
</evidence>
<evidence type="ECO:0000256" key="4">
    <source>
        <dbReference type="ARBA" id="ARBA00022475"/>
    </source>
</evidence>
<feature type="transmembrane region" description="Helical" evidence="9">
    <location>
        <begin position="94"/>
        <end position="114"/>
    </location>
</feature>
<protein>
    <submittedName>
        <fullName evidence="10">Prenyltransferase</fullName>
    </submittedName>
</protein>
<evidence type="ECO:0000256" key="8">
    <source>
        <dbReference type="ARBA" id="ARBA00023136"/>
    </source>
</evidence>
<dbReference type="GO" id="GO:0042371">
    <property type="term" value="P:vitamin K biosynthetic process"/>
    <property type="evidence" value="ECO:0007669"/>
    <property type="project" value="TreeGrafter"/>
</dbReference>
<keyword evidence="5 10" id="KW-0808">Transferase</keyword>
<dbReference type="InterPro" id="IPR044878">
    <property type="entry name" value="UbiA_sf"/>
</dbReference>
<evidence type="ECO:0000256" key="5">
    <source>
        <dbReference type="ARBA" id="ARBA00022679"/>
    </source>
</evidence>
<dbReference type="InterPro" id="IPR000537">
    <property type="entry name" value="UbiA_prenyltransferase"/>
</dbReference>
<dbReference type="RefSeq" id="WP_198570636.1">
    <property type="nucleotide sequence ID" value="NZ_CP066167.1"/>
</dbReference>
<feature type="transmembrane region" description="Helical" evidence="9">
    <location>
        <begin position="12"/>
        <end position="33"/>
    </location>
</feature>
<feature type="transmembrane region" description="Helical" evidence="9">
    <location>
        <begin position="145"/>
        <end position="166"/>
    </location>
</feature>
<feature type="transmembrane region" description="Helical" evidence="9">
    <location>
        <begin position="280"/>
        <end position="296"/>
    </location>
</feature>
<dbReference type="Proteomes" id="UP000596063">
    <property type="component" value="Chromosome"/>
</dbReference>
<dbReference type="PIRSF" id="PIRSF005355">
    <property type="entry name" value="UBIAD1"/>
    <property type="match status" value="1"/>
</dbReference>
<evidence type="ECO:0000313" key="11">
    <source>
        <dbReference type="Proteomes" id="UP000596063"/>
    </source>
</evidence>
<dbReference type="GO" id="GO:0009234">
    <property type="term" value="P:menaquinone biosynthetic process"/>
    <property type="evidence" value="ECO:0007669"/>
    <property type="project" value="UniProtKB-UniPathway"/>
</dbReference>
<feature type="transmembrane region" description="Helical" evidence="9">
    <location>
        <begin position="172"/>
        <end position="191"/>
    </location>
</feature>
<evidence type="ECO:0000256" key="7">
    <source>
        <dbReference type="ARBA" id="ARBA00022989"/>
    </source>
</evidence>
<evidence type="ECO:0000256" key="9">
    <source>
        <dbReference type="SAM" id="Phobius"/>
    </source>
</evidence>
<evidence type="ECO:0000256" key="2">
    <source>
        <dbReference type="ARBA" id="ARBA00004863"/>
    </source>
</evidence>